<keyword evidence="7 9" id="KW-0573">Peptidoglycan synthesis</keyword>
<dbReference type="Gene3D" id="2.40.440.10">
    <property type="entry name" value="L,D-transpeptidase catalytic domain-like"/>
    <property type="match status" value="1"/>
</dbReference>
<feature type="region of interest" description="Disordered" evidence="10">
    <location>
        <begin position="63"/>
        <end position="84"/>
    </location>
</feature>
<feature type="domain" description="L,D-TPase catalytic" evidence="12">
    <location>
        <begin position="372"/>
        <end position="489"/>
    </location>
</feature>
<evidence type="ECO:0000256" key="9">
    <source>
        <dbReference type="PROSITE-ProRule" id="PRU01373"/>
    </source>
</evidence>
<comment type="similarity">
    <text evidence="2">Belongs to the YkuD family.</text>
</comment>
<feature type="active site" description="Proton donor/acceptor" evidence="9">
    <location>
        <position position="452"/>
    </location>
</feature>
<keyword evidence="8 9" id="KW-0961">Cell wall biogenesis/degradation</keyword>
<dbReference type="InterPro" id="IPR005490">
    <property type="entry name" value="LD_TPept_cat_dom"/>
</dbReference>
<protein>
    <submittedName>
        <fullName evidence="13">Putative L,D-transpeptidase YkuD</fullName>
        <ecNumber evidence="13">2.-.-.-</ecNumber>
    </submittedName>
</protein>
<dbReference type="InterPro" id="IPR018392">
    <property type="entry name" value="LysM"/>
</dbReference>
<keyword evidence="6 9" id="KW-0133">Cell shape</keyword>
<dbReference type="GO" id="GO:0071972">
    <property type="term" value="F:peptidoglycan L,D-transpeptidase activity"/>
    <property type="evidence" value="ECO:0007669"/>
    <property type="project" value="TreeGrafter"/>
</dbReference>
<dbReference type="SUPFAM" id="SSF141523">
    <property type="entry name" value="L,D-transpeptidase catalytic domain-like"/>
    <property type="match status" value="1"/>
</dbReference>
<dbReference type="Pfam" id="PF01476">
    <property type="entry name" value="LysM"/>
    <property type="match status" value="1"/>
</dbReference>
<evidence type="ECO:0000259" key="11">
    <source>
        <dbReference type="PROSITE" id="PS51782"/>
    </source>
</evidence>
<comment type="pathway">
    <text evidence="1 9">Cell wall biogenesis; peptidoglycan biosynthesis.</text>
</comment>
<evidence type="ECO:0000259" key="12">
    <source>
        <dbReference type="PROSITE" id="PS52029"/>
    </source>
</evidence>
<dbReference type="EMBL" id="SJPN01000006">
    <property type="protein sequence ID" value="TWT98422.1"/>
    <property type="molecule type" value="Genomic_DNA"/>
</dbReference>
<dbReference type="Proteomes" id="UP000320176">
    <property type="component" value="Unassembled WGS sequence"/>
</dbReference>
<dbReference type="GO" id="GO:0005576">
    <property type="term" value="C:extracellular region"/>
    <property type="evidence" value="ECO:0007669"/>
    <property type="project" value="TreeGrafter"/>
</dbReference>
<keyword evidence="4 13" id="KW-0808">Transferase</keyword>
<keyword evidence="3" id="KW-0328">Glycosyltransferase</keyword>
<evidence type="ECO:0000256" key="8">
    <source>
        <dbReference type="ARBA" id="ARBA00023316"/>
    </source>
</evidence>
<organism evidence="13 14">
    <name type="scientific">Stieleria varia</name>
    <dbReference type="NCBI Taxonomy" id="2528005"/>
    <lineage>
        <taxon>Bacteria</taxon>
        <taxon>Pseudomonadati</taxon>
        <taxon>Planctomycetota</taxon>
        <taxon>Planctomycetia</taxon>
        <taxon>Pirellulales</taxon>
        <taxon>Pirellulaceae</taxon>
        <taxon>Stieleria</taxon>
    </lineage>
</organism>
<evidence type="ECO:0000256" key="1">
    <source>
        <dbReference type="ARBA" id="ARBA00004752"/>
    </source>
</evidence>
<dbReference type="SUPFAM" id="SSF54106">
    <property type="entry name" value="LysM domain"/>
    <property type="match status" value="1"/>
</dbReference>
<reference evidence="13 14" key="1">
    <citation type="submission" date="2019-02" db="EMBL/GenBank/DDBJ databases">
        <title>Deep-cultivation of Planctomycetes and their phenomic and genomic characterization uncovers novel biology.</title>
        <authorList>
            <person name="Wiegand S."/>
            <person name="Jogler M."/>
            <person name="Boedeker C."/>
            <person name="Pinto D."/>
            <person name="Vollmers J."/>
            <person name="Rivas-Marin E."/>
            <person name="Kohn T."/>
            <person name="Peeters S.H."/>
            <person name="Heuer A."/>
            <person name="Rast P."/>
            <person name="Oberbeckmann S."/>
            <person name="Bunk B."/>
            <person name="Jeske O."/>
            <person name="Meyerdierks A."/>
            <person name="Storesund J.E."/>
            <person name="Kallscheuer N."/>
            <person name="Luecker S."/>
            <person name="Lage O.M."/>
            <person name="Pohl T."/>
            <person name="Merkel B.J."/>
            <person name="Hornburger P."/>
            <person name="Mueller R.-W."/>
            <person name="Bruemmer F."/>
            <person name="Labrenz M."/>
            <person name="Spormann A.M."/>
            <person name="Op Den Camp H."/>
            <person name="Overmann J."/>
            <person name="Amann R."/>
            <person name="Jetten M.S.M."/>
            <person name="Mascher T."/>
            <person name="Medema M.H."/>
            <person name="Devos D.P."/>
            <person name="Kaster A.-K."/>
            <person name="Ovreas L."/>
            <person name="Rohde M."/>
            <person name="Galperin M.Y."/>
            <person name="Jogler C."/>
        </authorList>
    </citation>
    <scope>NUCLEOTIDE SEQUENCE [LARGE SCALE GENOMIC DNA]</scope>
    <source>
        <strain evidence="13 14">Pla52n</strain>
    </source>
</reference>
<comment type="caution">
    <text evidence="13">The sequence shown here is derived from an EMBL/GenBank/DDBJ whole genome shotgun (WGS) entry which is preliminary data.</text>
</comment>
<evidence type="ECO:0000256" key="6">
    <source>
        <dbReference type="ARBA" id="ARBA00022960"/>
    </source>
</evidence>
<dbReference type="InterPro" id="IPR036779">
    <property type="entry name" value="LysM_dom_sf"/>
</dbReference>
<sequence length="490" mass="51646">MQTLKTAAIVVLLLTVMYSGYVSLTTPPEPLSDEVEALVIDSDLGITSDPMMPSLGDSMLGPMDTGSVSSNSMGTSGPSINAGQSQLDGPQFGGPEFNAPLTDSAIESGGTGATVYPPVASANNASPGMNVSQPSGNSFEIPQINTSLASSRQGSPSLLPAVTNPGQVNAPASMESYPSTDTTFQLPEPGTASGGFDPNRGTAFNPNSANTASSTVYSLNDQATDNRAASGQVKTNSFAQEPPTSAYGVGNTGLPAAENRGLSNAILVADQMYEKDQLKEALATLSVFYNTPNVSEQQRNELLNRLDPLARDVIYSKRHLLEQPYRMTSTETLTQVANRFGVPWQLLANINGIVDPVTILPGTELKVVRGPFRAEVDLARNELTLFLGDLYAGRFPIAVGNDPAPTEGIYTVRDKQESRTYYDRLGAAVPPGNPENPYGNVWMDLGGQLCIHGSPNTMQPTTKGCISLAGDLASDLYGIVSQGSSVTIRR</sequence>
<dbReference type="RefSeq" id="WP_231742278.1">
    <property type="nucleotide sequence ID" value="NZ_CP151726.1"/>
</dbReference>
<evidence type="ECO:0000256" key="5">
    <source>
        <dbReference type="ARBA" id="ARBA00022801"/>
    </source>
</evidence>
<dbReference type="CDD" id="cd16913">
    <property type="entry name" value="YkuD_like"/>
    <property type="match status" value="1"/>
</dbReference>
<accession>A0A5C6AEF2</accession>
<feature type="region of interest" description="Disordered" evidence="10">
    <location>
        <begin position="189"/>
        <end position="209"/>
    </location>
</feature>
<keyword evidence="14" id="KW-1185">Reference proteome</keyword>
<feature type="active site" description="Nucleophile" evidence="9">
    <location>
        <position position="465"/>
    </location>
</feature>
<evidence type="ECO:0000256" key="3">
    <source>
        <dbReference type="ARBA" id="ARBA00022676"/>
    </source>
</evidence>
<evidence type="ECO:0000256" key="10">
    <source>
        <dbReference type="SAM" id="MobiDB-lite"/>
    </source>
</evidence>
<dbReference type="PROSITE" id="PS52029">
    <property type="entry name" value="LD_TPASE"/>
    <property type="match status" value="1"/>
</dbReference>
<proteinExistence type="inferred from homology"/>
<dbReference type="PANTHER" id="PTHR30582">
    <property type="entry name" value="L,D-TRANSPEPTIDASE"/>
    <property type="match status" value="1"/>
</dbReference>
<feature type="region of interest" description="Disordered" evidence="10">
    <location>
        <begin position="227"/>
        <end position="252"/>
    </location>
</feature>
<dbReference type="GO" id="GO:0008360">
    <property type="term" value="P:regulation of cell shape"/>
    <property type="evidence" value="ECO:0007669"/>
    <property type="project" value="UniProtKB-UniRule"/>
</dbReference>
<dbReference type="EC" id="2.-.-.-" evidence="13"/>
<evidence type="ECO:0000313" key="14">
    <source>
        <dbReference type="Proteomes" id="UP000320176"/>
    </source>
</evidence>
<dbReference type="GO" id="GO:0018104">
    <property type="term" value="P:peptidoglycan-protein cross-linking"/>
    <property type="evidence" value="ECO:0007669"/>
    <property type="project" value="TreeGrafter"/>
</dbReference>
<dbReference type="InterPro" id="IPR038063">
    <property type="entry name" value="Transpep_catalytic_dom"/>
</dbReference>
<gene>
    <name evidence="13" type="primary">ykuD</name>
    <name evidence="13" type="ORF">Pla52n_49350</name>
</gene>
<evidence type="ECO:0000256" key="7">
    <source>
        <dbReference type="ARBA" id="ARBA00022984"/>
    </source>
</evidence>
<dbReference type="InterPro" id="IPR050979">
    <property type="entry name" value="LD-transpeptidase"/>
</dbReference>
<dbReference type="Pfam" id="PF03734">
    <property type="entry name" value="YkuD"/>
    <property type="match status" value="1"/>
</dbReference>
<feature type="compositionally biased region" description="Polar residues" evidence="10">
    <location>
        <begin position="66"/>
        <end position="84"/>
    </location>
</feature>
<feature type="domain" description="LysM" evidence="11">
    <location>
        <begin position="323"/>
        <end position="367"/>
    </location>
</feature>
<name>A0A5C6AEF2_9BACT</name>
<dbReference type="UniPathway" id="UPA00219"/>
<evidence type="ECO:0000256" key="4">
    <source>
        <dbReference type="ARBA" id="ARBA00022679"/>
    </source>
</evidence>
<evidence type="ECO:0000313" key="13">
    <source>
        <dbReference type="EMBL" id="TWT98422.1"/>
    </source>
</evidence>
<dbReference type="Gene3D" id="3.10.350.10">
    <property type="entry name" value="LysM domain"/>
    <property type="match status" value="1"/>
</dbReference>
<dbReference type="PROSITE" id="PS51782">
    <property type="entry name" value="LYSM"/>
    <property type="match status" value="1"/>
</dbReference>
<dbReference type="SMART" id="SM00257">
    <property type="entry name" value="LysM"/>
    <property type="match status" value="1"/>
</dbReference>
<evidence type="ECO:0000256" key="2">
    <source>
        <dbReference type="ARBA" id="ARBA00005992"/>
    </source>
</evidence>
<feature type="compositionally biased region" description="Polar residues" evidence="10">
    <location>
        <begin position="227"/>
        <end position="243"/>
    </location>
</feature>
<dbReference type="PANTHER" id="PTHR30582:SF24">
    <property type="entry name" value="L,D-TRANSPEPTIDASE ERFK_SRFK-RELATED"/>
    <property type="match status" value="1"/>
</dbReference>
<dbReference type="GO" id="GO:0071555">
    <property type="term" value="P:cell wall organization"/>
    <property type="evidence" value="ECO:0007669"/>
    <property type="project" value="UniProtKB-UniRule"/>
</dbReference>
<dbReference type="GO" id="GO:0016757">
    <property type="term" value="F:glycosyltransferase activity"/>
    <property type="evidence" value="ECO:0007669"/>
    <property type="project" value="UniProtKB-KW"/>
</dbReference>
<keyword evidence="5" id="KW-0378">Hydrolase</keyword>
<dbReference type="AlphaFoldDB" id="A0A5C6AEF2"/>